<evidence type="ECO:0000256" key="8">
    <source>
        <dbReference type="SAM" id="SignalP"/>
    </source>
</evidence>
<evidence type="ECO:0000256" key="2">
    <source>
        <dbReference type="ARBA" id="ARBA00022824"/>
    </source>
</evidence>
<evidence type="ECO:0000256" key="6">
    <source>
        <dbReference type="SAM" id="MobiDB-lite"/>
    </source>
</evidence>
<dbReference type="EMBL" id="CAADRP010000113">
    <property type="protein sequence ID" value="VFU23194.1"/>
    <property type="molecule type" value="Genomic_DNA"/>
</dbReference>
<protein>
    <recommendedName>
        <fullName evidence="10">Vacuolar ATPase assembly integral membrane protein VMA21 homolog</fullName>
    </recommendedName>
</protein>
<keyword evidence="5" id="KW-0968">Cytoplasmic vesicle</keyword>
<evidence type="ECO:0000256" key="3">
    <source>
        <dbReference type="ARBA" id="ARBA00022989"/>
    </source>
</evidence>
<dbReference type="AlphaFoldDB" id="A0A6N2K6G7"/>
<keyword evidence="1 7" id="KW-0812">Transmembrane</keyword>
<gene>
    <name evidence="9" type="ORF">SVIM_LOCUS32350</name>
</gene>
<dbReference type="InterPro" id="IPR019013">
    <property type="entry name" value="Vma21"/>
</dbReference>
<evidence type="ECO:0000256" key="5">
    <source>
        <dbReference type="ARBA" id="ARBA00023329"/>
    </source>
</evidence>
<dbReference type="PANTHER" id="PTHR31792">
    <property type="entry name" value="VACUOLAR ATPASE ASSEMBLY INTEGRAL MEMBRANE PROTEIN VMA21"/>
    <property type="match status" value="1"/>
</dbReference>
<feature type="chain" id="PRO_5026689573" description="Vacuolar ATPase assembly integral membrane protein VMA21 homolog" evidence="8">
    <location>
        <begin position="24"/>
        <end position="142"/>
    </location>
</feature>
<evidence type="ECO:0000256" key="4">
    <source>
        <dbReference type="ARBA" id="ARBA00023136"/>
    </source>
</evidence>
<feature type="region of interest" description="Disordered" evidence="6">
    <location>
        <begin position="123"/>
        <end position="142"/>
    </location>
</feature>
<dbReference type="PANTHER" id="PTHR31792:SF3">
    <property type="entry name" value="VACUOLAR ATPASE ASSEMBLY INTEGRAL MEMBRANE PROTEIN VMA21"/>
    <property type="match status" value="1"/>
</dbReference>
<dbReference type="GO" id="GO:0070072">
    <property type="term" value="P:vacuolar proton-transporting V-type ATPase complex assembly"/>
    <property type="evidence" value="ECO:0007669"/>
    <property type="project" value="InterPro"/>
</dbReference>
<dbReference type="Pfam" id="PF09446">
    <property type="entry name" value="VMA21"/>
    <property type="match status" value="1"/>
</dbReference>
<keyword evidence="4 7" id="KW-0472">Membrane</keyword>
<evidence type="ECO:0008006" key="10">
    <source>
        <dbReference type="Google" id="ProtNLM"/>
    </source>
</evidence>
<keyword evidence="3 7" id="KW-1133">Transmembrane helix</keyword>
<evidence type="ECO:0000313" key="9">
    <source>
        <dbReference type="EMBL" id="VFU23194.1"/>
    </source>
</evidence>
<accession>A0A6N2K6G7</accession>
<reference evidence="9" key="1">
    <citation type="submission" date="2019-03" db="EMBL/GenBank/DDBJ databases">
        <authorList>
            <person name="Mank J."/>
            <person name="Almeida P."/>
        </authorList>
    </citation>
    <scope>NUCLEOTIDE SEQUENCE</scope>
    <source>
        <strain evidence="9">78183</strain>
    </source>
</reference>
<organism evidence="9">
    <name type="scientific">Salix viminalis</name>
    <name type="common">Common osier</name>
    <name type="synonym">Basket willow</name>
    <dbReference type="NCBI Taxonomy" id="40686"/>
    <lineage>
        <taxon>Eukaryota</taxon>
        <taxon>Viridiplantae</taxon>
        <taxon>Streptophyta</taxon>
        <taxon>Embryophyta</taxon>
        <taxon>Tracheophyta</taxon>
        <taxon>Spermatophyta</taxon>
        <taxon>Magnoliopsida</taxon>
        <taxon>eudicotyledons</taxon>
        <taxon>Gunneridae</taxon>
        <taxon>Pentapetalae</taxon>
        <taxon>rosids</taxon>
        <taxon>fabids</taxon>
        <taxon>Malpighiales</taxon>
        <taxon>Salicaceae</taxon>
        <taxon>Saliceae</taxon>
        <taxon>Salix</taxon>
    </lineage>
</organism>
<evidence type="ECO:0000256" key="1">
    <source>
        <dbReference type="ARBA" id="ARBA00022692"/>
    </source>
</evidence>
<feature type="transmembrane region" description="Helical" evidence="7">
    <location>
        <begin position="46"/>
        <end position="67"/>
    </location>
</feature>
<evidence type="ECO:0000256" key="7">
    <source>
        <dbReference type="SAM" id="Phobius"/>
    </source>
</evidence>
<keyword evidence="2" id="KW-0256">Endoplasmic reticulum</keyword>
<dbReference type="GO" id="GO:0031410">
    <property type="term" value="C:cytoplasmic vesicle"/>
    <property type="evidence" value="ECO:0007669"/>
    <property type="project" value="UniProtKB-KW"/>
</dbReference>
<dbReference type="GO" id="GO:0005789">
    <property type="term" value="C:endoplasmic reticulum membrane"/>
    <property type="evidence" value="ECO:0007669"/>
    <property type="project" value="TreeGrafter"/>
</dbReference>
<name>A0A6N2K6G7_SALVM</name>
<sequence length="142" mass="15552">MRHLRALPLKISLILFLIEGCRDDRSDNEVFRHINAYVDSSGRNPFYSSTFAVSASIAYFVEFTCLCSAGVTQLSPHSLTLLSGFVAVISVNIVIAFYIYMAIKEPSDKHEPDPAFLAEAKASVSQSAGKVGDSSQSLKKEE</sequence>
<proteinExistence type="predicted"/>
<feature type="signal peptide" evidence="8">
    <location>
        <begin position="1"/>
        <end position="23"/>
    </location>
</feature>
<feature type="transmembrane region" description="Helical" evidence="7">
    <location>
        <begin position="79"/>
        <end position="103"/>
    </location>
</feature>
<keyword evidence="8" id="KW-0732">Signal</keyword>